<name>A0AAF0V9J0_SOLVR</name>
<dbReference type="AlphaFoldDB" id="A0AAF0V9J0"/>
<accession>A0AAF0V9J0</accession>
<evidence type="ECO:0000313" key="1">
    <source>
        <dbReference type="EMBL" id="WMV59201.1"/>
    </source>
</evidence>
<keyword evidence="2" id="KW-1185">Reference proteome</keyword>
<sequence length="93" mass="10742">MYPSLFLLATNPNSTVEQIRSGNTWDVQFRRNMEDWELYDVFDLLGRSNSCTVDSQSSDRRRWGSSKEGTYCVKAGYHQMFSRYEAINVSPGS</sequence>
<proteinExistence type="predicted"/>
<protein>
    <submittedName>
        <fullName evidence="1">Uncharacterized protein</fullName>
    </submittedName>
</protein>
<dbReference type="Proteomes" id="UP001234989">
    <property type="component" value="Chromosome 12"/>
</dbReference>
<organism evidence="1 2">
    <name type="scientific">Solanum verrucosum</name>
    <dbReference type="NCBI Taxonomy" id="315347"/>
    <lineage>
        <taxon>Eukaryota</taxon>
        <taxon>Viridiplantae</taxon>
        <taxon>Streptophyta</taxon>
        <taxon>Embryophyta</taxon>
        <taxon>Tracheophyta</taxon>
        <taxon>Spermatophyta</taxon>
        <taxon>Magnoliopsida</taxon>
        <taxon>eudicotyledons</taxon>
        <taxon>Gunneridae</taxon>
        <taxon>Pentapetalae</taxon>
        <taxon>asterids</taxon>
        <taxon>lamiids</taxon>
        <taxon>Solanales</taxon>
        <taxon>Solanaceae</taxon>
        <taxon>Solanoideae</taxon>
        <taxon>Solaneae</taxon>
        <taxon>Solanum</taxon>
    </lineage>
</organism>
<evidence type="ECO:0000313" key="2">
    <source>
        <dbReference type="Proteomes" id="UP001234989"/>
    </source>
</evidence>
<dbReference type="EMBL" id="CP133623">
    <property type="protein sequence ID" value="WMV59201.1"/>
    <property type="molecule type" value="Genomic_DNA"/>
</dbReference>
<gene>
    <name evidence="1" type="ORF">MTR67_052586</name>
</gene>
<reference evidence="1" key="1">
    <citation type="submission" date="2023-08" db="EMBL/GenBank/DDBJ databases">
        <title>A de novo genome assembly of Solanum verrucosum Schlechtendal, a Mexican diploid species geographically isolated from the other diploid A-genome species in potato relatives.</title>
        <authorList>
            <person name="Hosaka K."/>
        </authorList>
    </citation>
    <scope>NUCLEOTIDE SEQUENCE</scope>
    <source>
        <tissue evidence="1">Young leaves</tissue>
    </source>
</reference>